<comment type="caution">
    <text evidence="3">The sequence shown here is derived from an EMBL/GenBank/DDBJ whole genome shotgun (WGS) entry which is preliminary data.</text>
</comment>
<organism evidence="3 4">
    <name type="scientific">Frieseomelitta varia</name>
    <dbReference type="NCBI Taxonomy" id="561572"/>
    <lineage>
        <taxon>Eukaryota</taxon>
        <taxon>Metazoa</taxon>
        <taxon>Ecdysozoa</taxon>
        <taxon>Arthropoda</taxon>
        <taxon>Hexapoda</taxon>
        <taxon>Insecta</taxon>
        <taxon>Pterygota</taxon>
        <taxon>Neoptera</taxon>
        <taxon>Endopterygota</taxon>
        <taxon>Hymenoptera</taxon>
        <taxon>Apocrita</taxon>
        <taxon>Aculeata</taxon>
        <taxon>Apoidea</taxon>
        <taxon>Anthophila</taxon>
        <taxon>Apidae</taxon>
        <taxon>Frieseomelitta</taxon>
    </lineage>
</organism>
<proteinExistence type="predicted"/>
<evidence type="ECO:0000313" key="4">
    <source>
        <dbReference type="Proteomes" id="UP000655588"/>
    </source>
</evidence>
<dbReference type="PANTHER" id="PTHR28594:SF1">
    <property type="entry name" value="ATR-INTERACTING PROTEIN"/>
    <property type="match status" value="1"/>
</dbReference>
<dbReference type="InterPro" id="IPR033349">
    <property type="entry name" value="ATRIP"/>
</dbReference>
<dbReference type="Proteomes" id="UP000655588">
    <property type="component" value="Unassembled WGS sequence"/>
</dbReference>
<feature type="transmembrane region" description="Helical" evidence="2">
    <location>
        <begin position="595"/>
        <end position="614"/>
    </location>
</feature>
<feature type="region of interest" description="Disordered" evidence="1">
    <location>
        <begin position="1"/>
        <end position="51"/>
    </location>
</feature>
<feature type="compositionally biased region" description="Polar residues" evidence="1">
    <location>
        <begin position="84"/>
        <end position="96"/>
    </location>
</feature>
<dbReference type="GO" id="GO:0006281">
    <property type="term" value="P:DNA repair"/>
    <property type="evidence" value="ECO:0007669"/>
    <property type="project" value="TreeGrafter"/>
</dbReference>
<evidence type="ECO:0008006" key="5">
    <source>
        <dbReference type="Google" id="ProtNLM"/>
    </source>
</evidence>
<evidence type="ECO:0000256" key="1">
    <source>
        <dbReference type="SAM" id="MobiDB-lite"/>
    </source>
</evidence>
<evidence type="ECO:0000313" key="3">
    <source>
        <dbReference type="EMBL" id="KAF3428196.1"/>
    </source>
</evidence>
<evidence type="ECO:0000256" key="2">
    <source>
        <dbReference type="SAM" id="Phobius"/>
    </source>
</evidence>
<feature type="compositionally biased region" description="Basic and acidic residues" evidence="1">
    <location>
        <begin position="35"/>
        <end position="47"/>
    </location>
</feature>
<reference evidence="3" key="1">
    <citation type="submission" date="2019-11" db="EMBL/GenBank/DDBJ databases">
        <title>The nuclear and mitochondrial genomes of Frieseomelitta varia - a highly eusocial stingless bee (Meliponini) with a permanently sterile worker caste.</title>
        <authorList>
            <person name="Freitas F.C.P."/>
            <person name="Lourenco A.P."/>
            <person name="Nunes F.M.F."/>
            <person name="Paschoal A.R."/>
            <person name="Abreu F.C.P."/>
            <person name="Barbin F.O."/>
            <person name="Bataglia L."/>
            <person name="Cardoso-Junior C.A.M."/>
            <person name="Cervoni M.S."/>
            <person name="Silva S.R."/>
            <person name="Dalarmi F."/>
            <person name="Del Lama M.A."/>
            <person name="Depintor T.S."/>
            <person name="Ferreira K.M."/>
            <person name="Goria P.S."/>
            <person name="Jaskot M.C."/>
            <person name="Lago D.C."/>
            <person name="Luna-Lucena D."/>
            <person name="Moda L.M."/>
            <person name="Nascimento L."/>
            <person name="Pedrino M."/>
            <person name="Rabico F.O."/>
            <person name="Sanches F.C."/>
            <person name="Santos D.E."/>
            <person name="Santos C.G."/>
            <person name="Vieira J."/>
            <person name="Lopes T.F."/>
            <person name="Barchuk A.R."/>
            <person name="Hartfelder K."/>
            <person name="Simoes Z.L.P."/>
            <person name="Bitondi M.M.G."/>
            <person name="Pinheiro D.G."/>
        </authorList>
    </citation>
    <scope>NUCLEOTIDE SEQUENCE</scope>
    <source>
        <strain evidence="3">USP_RPSP 00005682</strain>
        <tissue evidence="3">Whole individual</tissue>
    </source>
</reference>
<sequence length="944" mass="109830">MFKRIEINRENENTIPAKRPRYDIKRDSLVGTSTRESRNKKSGKSDDVWGDDFAEEDIEEMDIVATQACLQDDDFTSQSTTDQKPSTSKAIPNLNGNAHKLSKLVNPSQYNSQVKEVENSQDISTIVSVNYTQFKNKLMNKKIYNSTFKLDEHPITGNIVANYDITCIAKFTISESEYLKELEKLKVENQKLLNDFITKDGEAVFLRNQLQQTQLRAENDRLEKRQFIEEQENRHRMEINAICKEKENLKTQLELQTFEIGNLMERCKLLEGGNVKFVEPHINFNISTNRSKLNSPMNRPSTTKSVKVKETCVQTNVFNKSNFPLTEIPKLIYDPPQLEKSVVDIQIIEKIGRRNLPILQEEDTYRIFENPELVKPVTTVIDDKKLSVEFILPEIAALQRKTSSELEAEKTIPIMNKLVSTARELILNIVVVLQTISQAMRNDDIRDMNDIYFSSLYSTSDFNGKCICSANAWHECERGVEARRVFGVLSYVTVESTYLSKYIAGKTRLLVERDESYKIYSCKMVRYNTWLEQGCEFEMLKMILQFVVLVGSTRRSHQFSGLLCAIMMVIYNVHEKVEYCSEGMEYIYQIFKEIVFCRPLPYCYALVSNLMMIFMKSTTYLRKLCINSSMMFTVLIVMFLHVQFLQKKKKKIKEKYHFIIIILNFIIIFIESMAVKNWKGSLHFTPDACPLQIFLVQLENYHFDLLTAVDITDVLLQFVQYILQTDVIPLRSETLNSCNCCMKLLRFTIKTLCKCTETNLTTIENFNSIDFPMPKEDFCILNAICAKHSLFNTRPSKLCIHEIYKDKFSDENNWSIMKKRQSKVLRDGIRFLSHVAICDPDFIIRLSDIEDSFHLFMRNLSAFKNFVFHENEQEAMNRIKQTFILDRTQLPEMEQLGVGNSKKELDILSNFKTSFVQSLSARPKKNENHNKFLVTIKSLFSNRS</sequence>
<feature type="transmembrane region" description="Helical" evidence="2">
    <location>
        <begin position="656"/>
        <end position="675"/>
    </location>
</feature>
<keyword evidence="2" id="KW-0472">Membrane</keyword>
<keyword evidence="4" id="KW-1185">Reference proteome</keyword>
<protein>
    <recommendedName>
        <fullName evidence="5">ATR-interacting protein</fullName>
    </recommendedName>
</protein>
<dbReference type="GO" id="GO:0000077">
    <property type="term" value="P:DNA damage checkpoint signaling"/>
    <property type="evidence" value="ECO:0007669"/>
    <property type="project" value="InterPro"/>
</dbReference>
<keyword evidence="2" id="KW-0812">Transmembrane</keyword>
<dbReference type="EMBL" id="WNWW01000229">
    <property type="protein sequence ID" value="KAF3428196.1"/>
    <property type="molecule type" value="Genomic_DNA"/>
</dbReference>
<name>A0A833S949_9HYME</name>
<keyword evidence="2" id="KW-1133">Transmembrane helix</keyword>
<feature type="transmembrane region" description="Helical" evidence="2">
    <location>
        <begin position="626"/>
        <end position="644"/>
    </location>
</feature>
<feature type="transmembrane region" description="Helical" evidence="2">
    <location>
        <begin position="557"/>
        <end position="574"/>
    </location>
</feature>
<dbReference type="PANTHER" id="PTHR28594">
    <property type="entry name" value="ATR-INTERACTING PROTEIN"/>
    <property type="match status" value="1"/>
</dbReference>
<accession>A0A833S949</accession>
<dbReference type="AlphaFoldDB" id="A0A833S949"/>
<feature type="compositionally biased region" description="Basic and acidic residues" evidence="1">
    <location>
        <begin position="1"/>
        <end position="12"/>
    </location>
</feature>
<feature type="region of interest" description="Disordered" evidence="1">
    <location>
        <begin position="75"/>
        <end position="102"/>
    </location>
</feature>
<gene>
    <name evidence="3" type="ORF">E2986_11504</name>
</gene>